<dbReference type="InterPro" id="IPR027417">
    <property type="entry name" value="P-loop_NTPase"/>
</dbReference>
<gene>
    <name evidence="1" type="ORF">BCR32DRAFT_245326</name>
</gene>
<reference evidence="1 2" key="1">
    <citation type="submission" date="2016-08" db="EMBL/GenBank/DDBJ databases">
        <title>A Parts List for Fungal Cellulosomes Revealed by Comparative Genomics.</title>
        <authorList>
            <consortium name="DOE Joint Genome Institute"/>
            <person name="Haitjema C.H."/>
            <person name="Gilmore S.P."/>
            <person name="Henske J.K."/>
            <person name="Solomon K.V."/>
            <person name="De Groot R."/>
            <person name="Kuo A."/>
            <person name="Mondo S.J."/>
            <person name="Salamov A.A."/>
            <person name="Labutti K."/>
            <person name="Zhao Z."/>
            <person name="Chiniquy J."/>
            <person name="Barry K."/>
            <person name="Brewer H.M."/>
            <person name="Purvine S.O."/>
            <person name="Wright A.T."/>
            <person name="Boxma B."/>
            <person name="Van Alen T."/>
            <person name="Hackstein J.H."/>
            <person name="Baker S.E."/>
            <person name="Grigoriev I.V."/>
            <person name="O'Malley M.A."/>
        </authorList>
    </citation>
    <scope>NUCLEOTIDE SEQUENCE [LARGE SCALE GENOMIC DNA]</scope>
    <source>
        <strain evidence="1 2">S4</strain>
    </source>
</reference>
<reference evidence="1 2" key="2">
    <citation type="submission" date="2016-08" db="EMBL/GenBank/DDBJ databases">
        <title>Pervasive Adenine N6-methylation of Active Genes in Fungi.</title>
        <authorList>
            <consortium name="DOE Joint Genome Institute"/>
            <person name="Mondo S.J."/>
            <person name="Dannebaum R.O."/>
            <person name="Kuo R.C."/>
            <person name="Labutti K."/>
            <person name="Haridas S."/>
            <person name="Kuo A."/>
            <person name="Salamov A."/>
            <person name="Ahrendt S.R."/>
            <person name="Lipzen A."/>
            <person name="Sullivan W."/>
            <person name="Andreopoulos W.B."/>
            <person name="Clum A."/>
            <person name="Lindquist E."/>
            <person name="Daum C."/>
            <person name="Ramamoorthy G.K."/>
            <person name="Gryganskyi A."/>
            <person name="Culley D."/>
            <person name="Magnuson J.K."/>
            <person name="James T.Y."/>
            <person name="O'Malley M.A."/>
            <person name="Stajich J.E."/>
            <person name="Spatafora J.W."/>
            <person name="Visel A."/>
            <person name="Grigoriev I.V."/>
        </authorList>
    </citation>
    <scope>NUCLEOTIDE SEQUENCE [LARGE SCALE GENOMIC DNA]</scope>
    <source>
        <strain evidence="1 2">S4</strain>
    </source>
</reference>
<accession>A0A1Y1X6F4</accession>
<sequence>MTYLNINKLSNFCEYSEIYSKVPLIEENVHMKRYQIIPIRYMIPENEVINRFLIYHSPGTGKSFTALWITLNFITIYNKPSIILVKSKESIIEFTQRIKSWYSYTFSYYTPLPNITLIIINNLLKSIY</sequence>
<keyword evidence="2" id="KW-1185">Reference proteome</keyword>
<dbReference type="SUPFAM" id="SSF52540">
    <property type="entry name" value="P-loop containing nucleoside triphosphate hydrolases"/>
    <property type="match status" value="1"/>
</dbReference>
<protein>
    <recommendedName>
        <fullName evidence="3">Helicase/UvrB N-terminal domain-containing protein</fullName>
    </recommendedName>
</protein>
<evidence type="ECO:0000313" key="1">
    <source>
        <dbReference type="EMBL" id="ORX80874.1"/>
    </source>
</evidence>
<dbReference type="Gene3D" id="3.40.50.300">
    <property type="entry name" value="P-loop containing nucleotide triphosphate hydrolases"/>
    <property type="match status" value="1"/>
</dbReference>
<evidence type="ECO:0008006" key="3">
    <source>
        <dbReference type="Google" id="ProtNLM"/>
    </source>
</evidence>
<evidence type="ECO:0000313" key="2">
    <source>
        <dbReference type="Proteomes" id="UP000193944"/>
    </source>
</evidence>
<name>A0A1Y1X6F4_9FUNG</name>
<dbReference type="Proteomes" id="UP000193944">
    <property type="component" value="Unassembled WGS sequence"/>
</dbReference>
<proteinExistence type="predicted"/>
<dbReference type="OrthoDB" id="2133092at2759"/>
<organism evidence="1 2">
    <name type="scientific">Anaeromyces robustus</name>
    <dbReference type="NCBI Taxonomy" id="1754192"/>
    <lineage>
        <taxon>Eukaryota</taxon>
        <taxon>Fungi</taxon>
        <taxon>Fungi incertae sedis</taxon>
        <taxon>Chytridiomycota</taxon>
        <taxon>Chytridiomycota incertae sedis</taxon>
        <taxon>Neocallimastigomycetes</taxon>
        <taxon>Neocallimastigales</taxon>
        <taxon>Neocallimastigaceae</taxon>
        <taxon>Anaeromyces</taxon>
    </lineage>
</organism>
<dbReference type="AlphaFoldDB" id="A0A1Y1X6F4"/>
<dbReference type="EMBL" id="MCFG01000133">
    <property type="protein sequence ID" value="ORX80874.1"/>
    <property type="molecule type" value="Genomic_DNA"/>
</dbReference>
<comment type="caution">
    <text evidence="1">The sequence shown here is derived from an EMBL/GenBank/DDBJ whole genome shotgun (WGS) entry which is preliminary data.</text>
</comment>